<dbReference type="AlphaFoldDB" id="A0A4Y7RPH0"/>
<proteinExistence type="predicted"/>
<dbReference type="NCBIfam" id="NF045720">
    <property type="entry name" value="rubredox_RCKP"/>
    <property type="match status" value="1"/>
</dbReference>
<evidence type="ECO:0000313" key="1">
    <source>
        <dbReference type="EMBL" id="TEB10562.1"/>
    </source>
</evidence>
<dbReference type="EMBL" id="QFFZ01000024">
    <property type="protein sequence ID" value="TEB10562.1"/>
    <property type="molecule type" value="Genomic_DNA"/>
</dbReference>
<dbReference type="Proteomes" id="UP000297597">
    <property type="component" value="Unassembled WGS sequence"/>
</dbReference>
<evidence type="ECO:0000313" key="2">
    <source>
        <dbReference type="Proteomes" id="UP000297597"/>
    </source>
</evidence>
<organism evidence="1 2">
    <name type="scientific">Pelotomaculum propionicicum</name>
    <dbReference type="NCBI Taxonomy" id="258475"/>
    <lineage>
        <taxon>Bacteria</taxon>
        <taxon>Bacillati</taxon>
        <taxon>Bacillota</taxon>
        <taxon>Clostridia</taxon>
        <taxon>Eubacteriales</taxon>
        <taxon>Desulfotomaculaceae</taxon>
        <taxon>Pelotomaculum</taxon>
    </lineage>
</organism>
<dbReference type="RefSeq" id="WP_134214082.1">
    <property type="nucleotide sequence ID" value="NZ_QFFZ01000024.1"/>
</dbReference>
<name>A0A4Y7RPH0_9FIRM</name>
<gene>
    <name evidence="1" type="ORF">Pmgp_02252</name>
</gene>
<sequence length="40" mass="4314">MAVFKCAVCGAVVEARCKPGKCKNCGAEKDKLVKEETLKK</sequence>
<comment type="caution">
    <text evidence="1">The sequence shown here is derived from an EMBL/GenBank/DDBJ whole genome shotgun (WGS) entry which is preliminary data.</text>
</comment>
<reference evidence="1 2" key="1">
    <citation type="journal article" date="2018" name="Environ. Microbiol.">
        <title>Novel energy conservation strategies and behaviour of Pelotomaculum schinkii driving syntrophic propionate catabolism.</title>
        <authorList>
            <person name="Hidalgo-Ahumada C.A.P."/>
            <person name="Nobu M.K."/>
            <person name="Narihiro T."/>
            <person name="Tamaki H."/>
            <person name="Liu W.T."/>
            <person name="Kamagata Y."/>
            <person name="Stams A.J.M."/>
            <person name="Imachi H."/>
            <person name="Sousa D.Z."/>
        </authorList>
    </citation>
    <scope>NUCLEOTIDE SEQUENCE [LARGE SCALE GENOMIC DNA]</scope>
    <source>
        <strain evidence="1 2">MGP</strain>
    </source>
</reference>
<dbReference type="SUPFAM" id="SSF57802">
    <property type="entry name" value="Rubredoxin-like"/>
    <property type="match status" value="1"/>
</dbReference>
<dbReference type="InterPro" id="IPR054685">
    <property type="entry name" value="Rubredox_RCKP"/>
</dbReference>
<keyword evidence="2" id="KW-1185">Reference proteome</keyword>
<dbReference type="OrthoDB" id="9805587at2"/>
<accession>A0A4Y7RPH0</accession>
<protein>
    <submittedName>
        <fullName evidence="1">Uncharacterized protein</fullName>
    </submittedName>
</protein>